<accession>A0AB73GZG5</accession>
<organism evidence="1">
    <name type="scientific">Xanthomonas arboricola</name>
    <dbReference type="NCBI Taxonomy" id="56448"/>
    <lineage>
        <taxon>Bacteria</taxon>
        <taxon>Pseudomonadati</taxon>
        <taxon>Pseudomonadota</taxon>
        <taxon>Gammaproteobacteria</taxon>
        <taxon>Lysobacterales</taxon>
        <taxon>Lysobacteraceae</taxon>
        <taxon>Xanthomonas</taxon>
    </lineage>
</organism>
<evidence type="ECO:0000313" key="1">
    <source>
        <dbReference type="EMBL" id="MBB5670554.1"/>
    </source>
</evidence>
<dbReference type="AlphaFoldDB" id="A0AB73GZG5"/>
<comment type="caution">
    <text evidence="1">The sequence shown here is derived from an EMBL/GenBank/DDBJ whole genome shotgun (WGS) entry which is preliminary data.</text>
</comment>
<name>A0AB73GZG5_9XANT</name>
<gene>
    <name evidence="1" type="ORF">FHR65_002116</name>
</gene>
<reference evidence="1" key="1">
    <citation type="submission" date="2020-08" db="EMBL/GenBank/DDBJ databases">
        <title>Studying the diversity of plant-associated saprophytic bacteria and their role in host health and plant-pathogen interactions.</title>
        <authorList>
            <person name="Potnis N."/>
        </authorList>
    </citation>
    <scope>NUCLEOTIDE SEQUENCE</scope>
    <source>
        <strain evidence="1">F21</strain>
    </source>
</reference>
<dbReference type="EMBL" id="JACIIQ010000007">
    <property type="protein sequence ID" value="MBB5670554.1"/>
    <property type="molecule type" value="Genomic_DNA"/>
</dbReference>
<proteinExistence type="predicted"/>
<protein>
    <submittedName>
        <fullName evidence="1">Uncharacterized protein</fullName>
    </submittedName>
</protein>
<sequence length="54" mass="5673">MRIGIRESGLGIGNGRFVRAELIGLYAAVVNGREGTNQSPIPNAQSRHLLGGAQ</sequence>
<dbReference type="Proteomes" id="UP000528595">
    <property type="component" value="Unassembled WGS sequence"/>
</dbReference>